<name>A0AB73SXK4_9FIRM</name>
<organism evidence="2 3">
    <name type="scientific">Murimonas intestini</name>
    <dbReference type="NCBI Taxonomy" id="1337051"/>
    <lineage>
        <taxon>Bacteria</taxon>
        <taxon>Bacillati</taxon>
        <taxon>Bacillota</taxon>
        <taxon>Clostridia</taxon>
        <taxon>Lachnospirales</taxon>
        <taxon>Lachnospiraceae</taxon>
        <taxon>Murimonas</taxon>
    </lineage>
</organism>
<proteinExistence type="predicted"/>
<dbReference type="SUPFAM" id="SSF54001">
    <property type="entry name" value="Cysteine proteinases"/>
    <property type="match status" value="1"/>
</dbReference>
<sequence length="849" mass="96133">MFSQEYSRQIAEAFSAQMKELGAIGEEIVRKVESEEADEAEALKYLYMSMPLSDAVDYPFELYLDYARHGVFLWKQGPYAGKVPEKLFANYVLHHRINNEDLSSCRGFFYDQLKDIIAGRNMKESALEVNYWCAREATYQTTDDRTASPITVYNSAFGRCGEESTLAVSVFRSVGIPARQVYAPLWSHCDDNHAWVEVWCDGSWYFLGACEPEEILNKGWFTNASSRAMMIHSRWFDEAAPEEAVVGKKGISTIINHLERYARTTQFFIKVEDEQGNSLKGVPVSCEVLNYGEFGNVATAVTGEDGWTEINTGFGSLHLFAESDGRFAECLINTITEKEAVLRVKKAPWKLDEWSEMEITAPKDAPVNAAQPTKEQKAAGEKKFAAAVAERQKKVENFYKKELAEDILSRCPAREKAEEILKAARGNIGEIIKFLSWREEEEEMWQWKMSLLEALTDKDYRDLKADVLTAHMEHSLKFADTCDSGLFVPYIMNPRIEFERLTDYKAFIDGYLEDSLKEEMKKDPAKIKAYVDGHVKAVPEKEYSNLITKPEACLTSGIGSVQSQKILCVAIGRSLGIPSRLNPVDKTLEFYVDGRFIGVEEKQDRRDAAARISGDDSNTAWTYTQNWTLARLNGSQFVTLLLQEEAGVSGLGEIRLESGLYRVLTANRLPNGNIFAKQLYFELKPGECRDVTLSLKEAQLSDMLEENKILDFELKDGDGSTVMASSLDDSNKMLMIWLEESKEPTEHILNEIYDRHEEFAALDSKIYFMIKSKDAFEDPTLKRTLGVLKNVEFLYDDFGSNVQTLGRRMYVDPDKLPLIIVIKEGLTGIYATSGYNVGTADMLLRVLKA</sequence>
<feature type="domain" description="Transglutaminase-like" evidence="1">
    <location>
        <begin position="152"/>
        <end position="211"/>
    </location>
</feature>
<dbReference type="AlphaFoldDB" id="A0AB73SXK4"/>
<accession>A0AB73SXK4</accession>
<protein>
    <submittedName>
        <fullName evidence="2">Transglutaminase superfamily protein</fullName>
    </submittedName>
</protein>
<dbReference type="EMBL" id="QGGY01000023">
    <property type="protein sequence ID" value="PWJ72064.1"/>
    <property type="molecule type" value="Genomic_DNA"/>
</dbReference>
<evidence type="ECO:0000313" key="3">
    <source>
        <dbReference type="Proteomes" id="UP000245412"/>
    </source>
</evidence>
<dbReference type="InterPro" id="IPR002931">
    <property type="entry name" value="Transglutaminase-like"/>
</dbReference>
<keyword evidence="3" id="KW-1185">Reference proteome</keyword>
<dbReference type="Proteomes" id="UP000245412">
    <property type="component" value="Unassembled WGS sequence"/>
</dbReference>
<dbReference type="Gene3D" id="3.10.620.30">
    <property type="match status" value="1"/>
</dbReference>
<dbReference type="PANTHER" id="PTHR35532">
    <property type="entry name" value="SIMILAR TO POLYHYDROXYALKANOATE DEPOLYMERASE"/>
    <property type="match status" value="1"/>
</dbReference>
<dbReference type="PANTHER" id="PTHR35532:SF5">
    <property type="entry name" value="CARBOHYDRATE-BINDING DOMAIN-CONTAINING PROTEIN"/>
    <property type="match status" value="1"/>
</dbReference>
<dbReference type="InterPro" id="IPR038765">
    <property type="entry name" value="Papain-like_cys_pep_sf"/>
</dbReference>
<dbReference type="Pfam" id="PF01841">
    <property type="entry name" value="Transglut_core"/>
    <property type="match status" value="1"/>
</dbReference>
<dbReference type="SMART" id="SM00460">
    <property type="entry name" value="TGc"/>
    <property type="match status" value="1"/>
</dbReference>
<dbReference type="Gene3D" id="2.60.40.1120">
    <property type="entry name" value="Carboxypeptidase-like, regulatory domain"/>
    <property type="match status" value="1"/>
</dbReference>
<evidence type="ECO:0000313" key="2">
    <source>
        <dbReference type="EMBL" id="PWJ72064.1"/>
    </source>
</evidence>
<dbReference type="RefSeq" id="WP_109748767.1">
    <property type="nucleotide sequence ID" value="NZ_JANKBI010000027.1"/>
</dbReference>
<evidence type="ECO:0000259" key="1">
    <source>
        <dbReference type="SMART" id="SM00460"/>
    </source>
</evidence>
<comment type="caution">
    <text evidence="2">The sequence shown here is derived from an EMBL/GenBank/DDBJ whole genome shotgun (WGS) entry which is preliminary data.</text>
</comment>
<reference evidence="2 3" key="1">
    <citation type="submission" date="2018-05" db="EMBL/GenBank/DDBJ databases">
        <authorList>
            <person name="Goeker M."/>
            <person name="Huntemann M."/>
            <person name="Clum A."/>
            <person name="Pillay M."/>
            <person name="Palaniappan K."/>
            <person name="Varghese N."/>
            <person name="Mikhailova N."/>
            <person name="Stamatis D."/>
            <person name="Reddy T."/>
            <person name="Daum C."/>
            <person name="Shapiro N."/>
            <person name="Ivanova N."/>
            <person name="Kyrpides N."/>
            <person name="Woyke T."/>
        </authorList>
    </citation>
    <scope>NUCLEOTIDE SEQUENCE [LARGE SCALE GENOMIC DNA]</scope>
    <source>
        <strain evidence="2 3">DSM 26524</strain>
    </source>
</reference>
<gene>
    <name evidence="2" type="ORF">C7383_12310</name>
</gene>